<evidence type="ECO:0000313" key="4">
    <source>
        <dbReference type="EMBL" id="CAH2046407.1"/>
    </source>
</evidence>
<keyword evidence="2" id="KW-0472">Membrane</keyword>
<dbReference type="Gene3D" id="3.40.50.10140">
    <property type="entry name" value="Toll/interleukin-1 receptor homology (TIR) domain"/>
    <property type="match status" value="2"/>
</dbReference>
<evidence type="ECO:0000313" key="5">
    <source>
        <dbReference type="Proteomes" id="UP000836841"/>
    </source>
</evidence>
<evidence type="ECO:0000256" key="2">
    <source>
        <dbReference type="SAM" id="Phobius"/>
    </source>
</evidence>
<dbReference type="InterPro" id="IPR000157">
    <property type="entry name" value="TIR_dom"/>
</dbReference>
<dbReference type="PANTHER" id="PTHR32009">
    <property type="entry name" value="TMV RESISTANCE PROTEIN N-LIKE"/>
    <property type="match status" value="1"/>
</dbReference>
<name>A0AAU9RM67_THLAR</name>
<dbReference type="Proteomes" id="UP000836841">
    <property type="component" value="Chromosome 2"/>
</dbReference>
<accession>A0AAU9RM67</accession>
<dbReference type="GO" id="GO:0007165">
    <property type="term" value="P:signal transduction"/>
    <property type="evidence" value="ECO:0007669"/>
    <property type="project" value="InterPro"/>
</dbReference>
<dbReference type="SMART" id="SM00255">
    <property type="entry name" value="TIR"/>
    <property type="match status" value="1"/>
</dbReference>
<dbReference type="InterPro" id="IPR035897">
    <property type="entry name" value="Toll_tir_struct_dom_sf"/>
</dbReference>
<dbReference type="Pfam" id="PF01582">
    <property type="entry name" value="TIR"/>
    <property type="match status" value="1"/>
</dbReference>
<gene>
    <name evidence="4" type="ORF">TAV2_LOCUS5490</name>
</gene>
<dbReference type="EMBL" id="OU466858">
    <property type="protein sequence ID" value="CAH2046407.1"/>
    <property type="molecule type" value="Genomic_DNA"/>
</dbReference>
<dbReference type="SUPFAM" id="SSF52200">
    <property type="entry name" value="Toll/Interleukin receptor TIR domain"/>
    <property type="match status" value="1"/>
</dbReference>
<feature type="domain" description="TIR" evidence="3">
    <location>
        <begin position="15"/>
        <end position="133"/>
    </location>
</feature>
<dbReference type="AlphaFoldDB" id="A0AAU9RM67"/>
<keyword evidence="2" id="KW-1133">Transmembrane helix</keyword>
<protein>
    <recommendedName>
        <fullName evidence="3">TIR domain-containing protein</fullName>
    </recommendedName>
</protein>
<sequence length="253" mass="29481">MELAYSSYSVIRTPQYQVFINFRGAELRHGFLKTLVKALKDEHVNVYTDEDEVRGETLKILFDRIAESRIAIKECMDRGKLRVFPVFYNVETDDVKDLTGIFGENFRQLRLRYPHKLKRSAKWETALKCVSGKLGLPSELRYLTEWFYNAFGYRSVYEEKFAKSIAEEVKKMLIKISEKEAQLAEAKRNSLSRKIEEMIISVKPKGVMVFLIVMLVAPYLLLFICGTLYFTGSFDNQSKLNGRWVNDDRVVIL</sequence>
<organism evidence="4 5">
    <name type="scientific">Thlaspi arvense</name>
    <name type="common">Field penny-cress</name>
    <dbReference type="NCBI Taxonomy" id="13288"/>
    <lineage>
        <taxon>Eukaryota</taxon>
        <taxon>Viridiplantae</taxon>
        <taxon>Streptophyta</taxon>
        <taxon>Embryophyta</taxon>
        <taxon>Tracheophyta</taxon>
        <taxon>Spermatophyta</taxon>
        <taxon>Magnoliopsida</taxon>
        <taxon>eudicotyledons</taxon>
        <taxon>Gunneridae</taxon>
        <taxon>Pentapetalae</taxon>
        <taxon>rosids</taxon>
        <taxon>malvids</taxon>
        <taxon>Brassicales</taxon>
        <taxon>Brassicaceae</taxon>
        <taxon>Thlaspideae</taxon>
        <taxon>Thlaspi</taxon>
    </lineage>
</organism>
<evidence type="ECO:0000256" key="1">
    <source>
        <dbReference type="ARBA" id="ARBA00023027"/>
    </source>
</evidence>
<keyword evidence="5" id="KW-1185">Reference proteome</keyword>
<feature type="transmembrane region" description="Helical" evidence="2">
    <location>
        <begin position="207"/>
        <end position="230"/>
    </location>
</feature>
<keyword evidence="1" id="KW-0520">NAD</keyword>
<dbReference type="PANTHER" id="PTHR32009:SF109">
    <property type="entry name" value="TOLL-INTERLEUKIN-RESISTANCE (TIR) DOMAIN FAMILY PROTEIN"/>
    <property type="match status" value="1"/>
</dbReference>
<keyword evidence="2" id="KW-0812">Transmembrane</keyword>
<evidence type="ECO:0000259" key="3">
    <source>
        <dbReference type="SMART" id="SM00255"/>
    </source>
</evidence>
<reference evidence="4 5" key="1">
    <citation type="submission" date="2022-03" db="EMBL/GenBank/DDBJ databases">
        <authorList>
            <person name="Nunn A."/>
            <person name="Chopra R."/>
            <person name="Nunn A."/>
            <person name="Contreras Garrido A."/>
        </authorList>
    </citation>
    <scope>NUCLEOTIDE SEQUENCE [LARGE SCALE GENOMIC DNA]</scope>
</reference>
<proteinExistence type="predicted"/>